<dbReference type="Pfam" id="PF03551">
    <property type="entry name" value="PadR"/>
    <property type="match status" value="1"/>
</dbReference>
<dbReference type="InterPro" id="IPR036390">
    <property type="entry name" value="WH_DNA-bd_sf"/>
</dbReference>
<dbReference type="InterPro" id="IPR018309">
    <property type="entry name" value="Tscrpt_reg_PadR_C"/>
</dbReference>
<evidence type="ECO:0000259" key="1">
    <source>
        <dbReference type="Pfam" id="PF03551"/>
    </source>
</evidence>
<protein>
    <submittedName>
        <fullName evidence="3">PadR family transcriptional regulator</fullName>
    </submittedName>
</protein>
<dbReference type="Pfam" id="PF10400">
    <property type="entry name" value="Vir_act_alpha_C"/>
    <property type="match status" value="1"/>
</dbReference>
<feature type="domain" description="Transcription regulator PadR N-terminal" evidence="1">
    <location>
        <begin position="16"/>
        <end position="88"/>
    </location>
</feature>
<accession>A0ABP4T721</accession>
<evidence type="ECO:0000259" key="2">
    <source>
        <dbReference type="Pfam" id="PF10400"/>
    </source>
</evidence>
<dbReference type="InterPro" id="IPR036388">
    <property type="entry name" value="WH-like_DNA-bd_sf"/>
</dbReference>
<evidence type="ECO:0000313" key="4">
    <source>
        <dbReference type="Proteomes" id="UP001500618"/>
    </source>
</evidence>
<name>A0ABP4T721_9ACTN</name>
<evidence type="ECO:0000313" key="3">
    <source>
        <dbReference type="EMBL" id="GAA1683371.1"/>
    </source>
</evidence>
<dbReference type="InterPro" id="IPR005149">
    <property type="entry name" value="Tscrpt_reg_PadR_N"/>
</dbReference>
<sequence>MSVDEWADLTPTARTILGFVAQHPRSGYDIREAARRSVSYFWGVSDGQLYPQLKLLAELGLIESPQEDPGARSKSVWHITPAGRAALTKWIRSPSAPLRMRDENLVKMMFAAELEPAEVLRLVDERRKSFEWFAKNVASPGPAQSWQADQKLGSRTTSELLHEYGKQHTENALAWCDQVEEALRGIANDRA</sequence>
<dbReference type="PANTHER" id="PTHR43252:SF2">
    <property type="entry name" value="TRANSCRIPTION REGULATOR, PADR-LIKE FAMILY"/>
    <property type="match status" value="1"/>
</dbReference>
<dbReference type="SUPFAM" id="SSF46785">
    <property type="entry name" value="Winged helix' DNA-binding domain"/>
    <property type="match status" value="1"/>
</dbReference>
<organism evidence="3 4">
    <name type="scientific">Fodinicola feengrottensis</name>
    <dbReference type="NCBI Taxonomy" id="435914"/>
    <lineage>
        <taxon>Bacteria</taxon>
        <taxon>Bacillati</taxon>
        <taxon>Actinomycetota</taxon>
        <taxon>Actinomycetes</taxon>
        <taxon>Mycobacteriales</taxon>
        <taxon>Fodinicola</taxon>
    </lineage>
</organism>
<reference evidence="4" key="1">
    <citation type="journal article" date="2019" name="Int. J. Syst. Evol. Microbiol.">
        <title>The Global Catalogue of Microorganisms (GCM) 10K type strain sequencing project: providing services to taxonomists for standard genome sequencing and annotation.</title>
        <authorList>
            <consortium name="The Broad Institute Genomics Platform"/>
            <consortium name="The Broad Institute Genome Sequencing Center for Infectious Disease"/>
            <person name="Wu L."/>
            <person name="Ma J."/>
        </authorList>
    </citation>
    <scope>NUCLEOTIDE SEQUENCE [LARGE SCALE GENOMIC DNA]</scope>
    <source>
        <strain evidence="4">JCM 14718</strain>
    </source>
</reference>
<comment type="caution">
    <text evidence="3">The sequence shown here is derived from an EMBL/GenBank/DDBJ whole genome shotgun (WGS) entry which is preliminary data.</text>
</comment>
<dbReference type="EMBL" id="BAAANY010000011">
    <property type="protein sequence ID" value="GAA1683371.1"/>
    <property type="molecule type" value="Genomic_DNA"/>
</dbReference>
<dbReference type="PANTHER" id="PTHR43252">
    <property type="entry name" value="TRANSCRIPTIONAL REGULATOR YQJI"/>
    <property type="match status" value="1"/>
</dbReference>
<proteinExistence type="predicted"/>
<gene>
    <name evidence="3" type="ORF">GCM10009765_35710</name>
</gene>
<dbReference type="Proteomes" id="UP001500618">
    <property type="component" value="Unassembled WGS sequence"/>
</dbReference>
<feature type="domain" description="Transcription regulator PadR C-terminal" evidence="2">
    <location>
        <begin position="100"/>
        <end position="184"/>
    </location>
</feature>
<dbReference type="RefSeq" id="WP_163569148.1">
    <property type="nucleotide sequence ID" value="NZ_BAAANY010000011.1"/>
</dbReference>
<dbReference type="Gene3D" id="1.10.10.10">
    <property type="entry name" value="Winged helix-like DNA-binding domain superfamily/Winged helix DNA-binding domain"/>
    <property type="match status" value="1"/>
</dbReference>
<keyword evidence="4" id="KW-1185">Reference proteome</keyword>